<name>A0ABR2S7L0_9ROSI</name>
<dbReference type="Proteomes" id="UP001396334">
    <property type="component" value="Unassembled WGS sequence"/>
</dbReference>
<accession>A0ABR2S7L0</accession>
<reference evidence="1 2" key="1">
    <citation type="journal article" date="2024" name="G3 (Bethesda)">
        <title>Genome assembly of Hibiscus sabdariffa L. provides insights into metabolisms of medicinal natural products.</title>
        <authorList>
            <person name="Kim T."/>
        </authorList>
    </citation>
    <scope>NUCLEOTIDE SEQUENCE [LARGE SCALE GENOMIC DNA]</scope>
    <source>
        <strain evidence="1">TK-2024</strain>
        <tissue evidence="1">Old leaves</tissue>
    </source>
</reference>
<gene>
    <name evidence="1" type="ORF">V6N11_010959</name>
</gene>
<sequence length="70" mass="7998">MSILEFQLVPITESVSEKLVGKRSIKKGTKKVGFKWLENSVEINRGISSHQLVSVTRMFHLVTRACKPIW</sequence>
<comment type="caution">
    <text evidence="1">The sequence shown here is derived from an EMBL/GenBank/DDBJ whole genome shotgun (WGS) entry which is preliminary data.</text>
</comment>
<dbReference type="EMBL" id="JBBPBN010000016">
    <property type="protein sequence ID" value="KAK9020947.1"/>
    <property type="molecule type" value="Genomic_DNA"/>
</dbReference>
<organism evidence="1 2">
    <name type="scientific">Hibiscus sabdariffa</name>
    <name type="common">roselle</name>
    <dbReference type="NCBI Taxonomy" id="183260"/>
    <lineage>
        <taxon>Eukaryota</taxon>
        <taxon>Viridiplantae</taxon>
        <taxon>Streptophyta</taxon>
        <taxon>Embryophyta</taxon>
        <taxon>Tracheophyta</taxon>
        <taxon>Spermatophyta</taxon>
        <taxon>Magnoliopsida</taxon>
        <taxon>eudicotyledons</taxon>
        <taxon>Gunneridae</taxon>
        <taxon>Pentapetalae</taxon>
        <taxon>rosids</taxon>
        <taxon>malvids</taxon>
        <taxon>Malvales</taxon>
        <taxon>Malvaceae</taxon>
        <taxon>Malvoideae</taxon>
        <taxon>Hibiscus</taxon>
    </lineage>
</organism>
<evidence type="ECO:0000313" key="1">
    <source>
        <dbReference type="EMBL" id="KAK9020947.1"/>
    </source>
</evidence>
<keyword evidence="2" id="KW-1185">Reference proteome</keyword>
<protein>
    <submittedName>
        <fullName evidence="1">Uncharacterized protein</fullName>
    </submittedName>
</protein>
<evidence type="ECO:0000313" key="2">
    <source>
        <dbReference type="Proteomes" id="UP001396334"/>
    </source>
</evidence>
<proteinExistence type="predicted"/>